<dbReference type="SUPFAM" id="SSF159501">
    <property type="entry name" value="EreA/ChaN-like"/>
    <property type="match status" value="1"/>
</dbReference>
<dbReference type="AlphaFoldDB" id="A0A0U1KZB5"/>
<evidence type="ECO:0000313" key="2">
    <source>
        <dbReference type="EMBL" id="CQR72758.1"/>
    </source>
</evidence>
<organism evidence="2 3">
    <name type="scientific">Sporomusa ovata</name>
    <dbReference type="NCBI Taxonomy" id="2378"/>
    <lineage>
        <taxon>Bacteria</taxon>
        <taxon>Bacillati</taxon>
        <taxon>Bacillota</taxon>
        <taxon>Negativicutes</taxon>
        <taxon>Selenomonadales</taxon>
        <taxon>Sporomusaceae</taxon>
        <taxon>Sporomusa</taxon>
    </lineage>
</organism>
<dbReference type="Pfam" id="PF04187">
    <property type="entry name" value="Cofac_haem_bdg"/>
    <property type="match status" value="1"/>
</dbReference>
<keyword evidence="3" id="KW-1185">Reference proteome</keyword>
<sequence length="306" mass="34602">MIMKTLLKSFWLLSILFLLFLGSLARASEPEPVLLYDTVSGRQVSLAELGQRLTGYDVVLFGEYHDDNRLHRLEAAVLASAYARNPQLTVSLEMFEQDIQPELDRYLAGEITEIAFLASARPWNNYSSAYRPLVELAKEKGLRVIAANIPRSVAAQYARQGLLDGVSESMRPYLPAVHLYPDGEYKQRFFTQLQAMPAKNSGMKVAPEKMEAFYRAQCLKDDAMAESIVRYCRQNPGRKVVHYQGDFHSRFRLGVAEKLQELEPAIKILVIAPAYVDDFTDLPDKVKRLQADSDIIAFLPSPPDKI</sequence>
<name>A0A0U1KZB5_9FIRM</name>
<gene>
    <name evidence="2" type="ORF">SpAn4DRAFT_3218</name>
</gene>
<dbReference type="Gene3D" id="3.40.50.11550">
    <property type="match status" value="1"/>
</dbReference>
<dbReference type="InterPro" id="IPR007314">
    <property type="entry name" value="Cofac_haem-bd_dom"/>
</dbReference>
<dbReference type="EMBL" id="CTRP01000011">
    <property type="protein sequence ID" value="CQR72758.1"/>
    <property type="molecule type" value="Genomic_DNA"/>
</dbReference>
<evidence type="ECO:0000313" key="3">
    <source>
        <dbReference type="Proteomes" id="UP000049855"/>
    </source>
</evidence>
<accession>A0A0U1KZB5</accession>
<dbReference type="Proteomes" id="UP000049855">
    <property type="component" value="Unassembled WGS sequence"/>
</dbReference>
<protein>
    <submittedName>
        <fullName evidence="2">Uncharacterized iron-regulated protein</fullName>
    </submittedName>
</protein>
<dbReference type="InterPro" id="IPR016773">
    <property type="entry name" value="Fe3_uptake_reg_CjrA_prd"/>
</dbReference>
<feature type="domain" description="Haem-binding uptake Tiki superfamily ChaN" evidence="1">
    <location>
        <begin position="51"/>
        <end position="259"/>
    </location>
</feature>
<reference evidence="3" key="1">
    <citation type="submission" date="2015-03" db="EMBL/GenBank/DDBJ databases">
        <authorList>
            <person name="Nijsse Bart"/>
        </authorList>
    </citation>
    <scope>NUCLEOTIDE SEQUENCE [LARGE SCALE GENOMIC DNA]</scope>
</reference>
<proteinExistence type="predicted"/>
<dbReference type="CDD" id="cd14727">
    <property type="entry name" value="ChanN-like"/>
    <property type="match status" value="1"/>
</dbReference>
<evidence type="ECO:0000259" key="1">
    <source>
        <dbReference type="Pfam" id="PF04187"/>
    </source>
</evidence>
<dbReference type="PIRSF" id="PIRSF020419">
    <property type="entry name" value="Fe_uptake_reg_CjrA_prd"/>
    <property type="match status" value="1"/>
</dbReference>